<dbReference type="PROSITE" id="PS01159">
    <property type="entry name" value="WW_DOMAIN_1"/>
    <property type="match status" value="1"/>
</dbReference>
<dbReference type="PROSITE" id="PS50020">
    <property type="entry name" value="WW_DOMAIN_2"/>
    <property type="match status" value="1"/>
</dbReference>
<evidence type="ECO:0000256" key="1">
    <source>
        <dbReference type="SAM" id="MobiDB-lite"/>
    </source>
</evidence>
<evidence type="ECO:0000313" key="3">
    <source>
        <dbReference type="EMBL" id="RXH88086.1"/>
    </source>
</evidence>
<dbReference type="STRING" id="3750.A0A498IYA9"/>
<dbReference type="Proteomes" id="UP000290289">
    <property type="component" value="Chromosome 10"/>
</dbReference>
<evidence type="ECO:0000313" key="4">
    <source>
        <dbReference type="Proteomes" id="UP000290289"/>
    </source>
</evidence>
<feature type="compositionally biased region" description="Pro residues" evidence="1">
    <location>
        <begin position="56"/>
        <end position="68"/>
    </location>
</feature>
<keyword evidence="4" id="KW-1185">Reference proteome</keyword>
<reference evidence="3 4" key="1">
    <citation type="submission" date="2018-10" db="EMBL/GenBank/DDBJ databases">
        <title>A high-quality apple genome assembly.</title>
        <authorList>
            <person name="Hu J."/>
        </authorList>
    </citation>
    <scope>NUCLEOTIDE SEQUENCE [LARGE SCALE GENOMIC DNA]</scope>
    <source>
        <strain evidence="4">cv. HFTH1</strain>
        <tissue evidence="3">Young leaf</tissue>
    </source>
</reference>
<dbReference type="EMBL" id="RDQH01000336">
    <property type="protein sequence ID" value="RXH88086.1"/>
    <property type="molecule type" value="Genomic_DNA"/>
</dbReference>
<dbReference type="SUPFAM" id="SSF51045">
    <property type="entry name" value="WW domain"/>
    <property type="match status" value="1"/>
</dbReference>
<gene>
    <name evidence="3" type="ORF">DVH24_042157</name>
</gene>
<dbReference type="InterPro" id="IPR001202">
    <property type="entry name" value="WW_dom"/>
</dbReference>
<name>A0A498IYA9_MALDO</name>
<comment type="caution">
    <text evidence="3">The sequence shown here is derived from an EMBL/GenBank/DDBJ whole genome shotgun (WGS) entry which is preliminary data.</text>
</comment>
<dbReference type="InterPro" id="IPR036020">
    <property type="entry name" value="WW_dom_sf"/>
</dbReference>
<proteinExistence type="predicted"/>
<feature type="domain" description="WW" evidence="2">
    <location>
        <begin position="24"/>
        <end position="58"/>
    </location>
</feature>
<protein>
    <recommendedName>
        <fullName evidence="2">WW domain-containing protein</fullName>
    </recommendedName>
</protein>
<organism evidence="3 4">
    <name type="scientific">Malus domestica</name>
    <name type="common">Apple</name>
    <name type="synonym">Pyrus malus</name>
    <dbReference type="NCBI Taxonomy" id="3750"/>
    <lineage>
        <taxon>Eukaryota</taxon>
        <taxon>Viridiplantae</taxon>
        <taxon>Streptophyta</taxon>
        <taxon>Embryophyta</taxon>
        <taxon>Tracheophyta</taxon>
        <taxon>Spermatophyta</taxon>
        <taxon>Magnoliopsida</taxon>
        <taxon>eudicotyledons</taxon>
        <taxon>Gunneridae</taxon>
        <taxon>Pentapetalae</taxon>
        <taxon>rosids</taxon>
        <taxon>fabids</taxon>
        <taxon>Rosales</taxon>
        <taxon>Rosaceae</taxon>
        <taxon>Amygdaloideae</taxon>
        <taxon>Maleae</taxon>
        <taxon>Malus</taxon>
    </lineage>
</organism>
<accession>A0A498IYA9</accession>
<dbReference type="AlphaFoldDB" id="A0A498IYA9"/>
<sequence>MSDPINWYQSQRSTADLWFASVDPTLPAPWRSVMDDYGVLAFYWNLETNVSQYEHPNPPPPPPPPPHPSPDHCQFPFEYKPTLPSSDLTYRPPDYPASYILSFP</sequence>
<feature type="region of interest" description="Disordered" evidence="1">
    <location>
        <begin position="53"/>
        <end position="74"/>
    </location>
</feature>
<evidence type="ECO:0000259" key="2">
    <source>
        <dbReference type="PROSITE" id="PS50020"/>
    </source>
</evidence>